<dbReference type="SMART" id="SM01118">
    <property type="entry name" value="CYTH"/>
    <property type="match status" value="1"/>
</dbReference>
<dbReference type="RefSeq" id="WP_046524861.1">
    <property type="nucleotide sequence ID" value="NZ_LAYY01000019.1"/>
</dbReference>
<dbReference type="InterPro" id="IPR033469">
    <property type="entry name" value="CYTH-like_dom_sf"/>
</dbReference>
<dbReference type="Pfam" id="PF01928">
    <property type="entry name" value="CYTH"/>
    <property type="match status" value="1"/>
</dbReference>
<evidence type="ECO:0000259" key="1">
    <source>
        <dbReference type="PROSITE" id="PS51707"/>
    </source>
</evidence>
<keyword evidence="3" id="KW-1185">Reference proteome</keyword>
<dbReference type="PROSITE" id="PS51707">
    <property type="entry name" value="CYTH"/>
    <property type="match status" value="1"/>
</dbReference>
<dbReference type="CDD" id="cd07762">
    <property type="entry name" value="CYTH-like_Pase_1"/>
    <property type="match status" value="1"/>
</dbReference>
<dbReference type="InterPro" id="IPR009195">
    <property type="entry name" value="Uncharacterised_YjbK"/>
</dbReference>
<feature type="domain" description="CYTH" evidence="1">
    <location>
        <begin position="4"/>
        <end position="192"/>
    </location>
</feature>
<comment type="caution">
    <text evidence="2">The sequence shown here is derived from an EMBL/GenBank/DDBJ whole genome shotgun (WGS) entry which is preliminary data.</text>
</comment>
<evidence type="ECO:0000313" key="3">
    <source>
        <dbReference type="Proteomes" id="UP000034166"/>
    </source>
</evidence>
<dbReference type="InterPro" id="IPR023577">
    <property type="entry name" value="CYTH_domain"/>
</dbReference>
<dbReference type="OrthoDB" id="384378at2"/>
<dbReference type="Gene3D" id="2.40.320.10">
    <property type="entry name" value="Hypothetical Protein Pfu-838710-001"/>
    <property type="match status" value="1"/>
</dbReference>
<proteinExistence type="predicted"/>
<accession>A0A0M2SVJ0</accession>
<reference evidence="2 3" key="1">
    <citation type="submission" date="2015-04" db="EMBL/GenBank/DDBJ databases">
        <title>Taxonomic description and genome sequence of Bacillus campisalis sp. nov., a novel member of the genus Bacillus isolated from solar saltern.</title>
        <authorList>
            <person name="Mathan Kumar R."/>
            <person name="Kaur G."/>
            <person name="Kumar A."/>
            <person name="Singh N.K."/>
            <person name="Kaur N."/>
            <person name="Kumar N."/>
            <person name="Mayilraj S."/>
        </authorList>
    </citation>
    <scope>NUCLEOTIDE SEQUENCE [LARGE SCALE GENOMIC DNA]</scope>
    <source>
        <strain evidence="2 3">SA2-6</strain>
    </source>
</reference>
<dbReference type="PATRIC" id="fig|1408103.3.peg.3666"/>
<dbReference type="EMBL" id="LAYY01000019">
    <property type="protein sequence ID" value="KKK36977.1"/>
    <property type="molecule type" value="Genomic_DNA"/>
</dbReference>
<dbReference type="Proteomes" id="UP000034166">
    <property type="component" value="Unassembled WGS sequence"/>
</dbReference>
<sequence>MSEQIEIEFKNLLIEEEFERLKTFFSFAREDFKKQVNHYFDTNHFTLKEQGCALRIREKIGHFEITLKQPAPVGLLETNQEISPHDAQNMLAGGELPEGPVRTALSNLVDQTNPVAYFGSLTTERAEKEYCGGLVVLDHSTYLGIHDYELEYEVEDEESGRESFHTLLSGLNIPVRKTDNKIMRFYRQKQWISQSGH</sequence>
<name>A0A0M2SVJ0_9BACI</name>
<evidence type="ECO:0000313" key="2">
    <source>
        <dbReference type="EMBL" id="KKK36977.1"/>
    </source>
</evidence>
<dbReference type="AlphaFoldDB" id="A0A0M2SVJ0"/>
<organism evidence="2 3">
    <name type="scientific">Mesobacillus campisalis</name>
    <dbReference type="NCBI Taxonomy" id="1408103"/>
    <lineage>
        <taxon>Bacteria</taxon>
        <taxon>Bacillati</taxon>
        <taxon>Bacillota</taxon>
        <taxon>Bacilli</taxon>
        <taxon>Bacillales</taxon>
        <taxon>Bacillaceae</taxon>
        <taxon>Mesobacillus</taxon>
    </lineage>
</organism>
<dbReference type="SUPFAM" id="SSF55154">
    <property type="entry name" value="CYTH-like phosphatases"/>
    <property type="match status" value="1"/>
</dbReference>
<gene>
    <name evidence="2" type="ORF">WQ57_16475</name>
</gene>
<protein>
    <recommendedName>
        <fullName evidence="1">CYTH domain-containing protein</fullName>
    </recommendedName>
</protein>
<dbReference type="PIRSF" id="PIRSF012526">
    <property type="entry name" value="CYTH_UCP012526"/>
    <property type="match status" value="1"/>
</dbReference>